<organism evidence="3 4">
    <name type="scientific">Fibrella aquatilis</name>
    <dbReference type="NCBI Taxonomy" id="2817059"/>
    <lineage>
        <taxon>Bacteria</taxon>
        <taxon>Pseudomonadati</taxon>
        <taxon>Bacteroidota</taxon>
        <taxon>Cytophagia</taxon>
        <taxon>Cytophagales</taxon>
        <taxon>Spirosomataceae</taxon>
        <taxon>Fibrella</taxon>
    </lineage>
</organism>
<dbReference type="Pfam" id="PF01075">
    <property type="entry name" value="Glyco_transf_9"/>
    <property type="match status" value="1"/>
</dbReference>
<comment type="caution">
    <text evidence="3">The sequence shown here is derived from an EMBL/GenBank/DDBJ whole genome shotgun (WGS) entry which is preliminary data.</text>
</comment>
<dbReference type="Proteomes" id="UP000664795">
    <property type="component" value="Unassembled WGS sequence"/>
</dbReference>
<gene>
    <name evidence="3" type="ORF">J2I48_21380</name>
</gene>
<dbReference type="RefSeq" id="WP_207337543.1">
    <property type="nucleotide sequence ID" value="NZ_JAFMYU010000021.1"/>
</dbReference>
<keyword evidence="1" id="KW-0328">Glycosyltransferase</keyword>
<dbReference type="PANTHER" id="PTHR30160">
    <property type="entry name" value="TETRAACYLDISACCHARIDE 4'-KINASE-RELATED"/>
    <property type="match status" value="1"/>
</dbReference>
<sequence length="283" mass="31798">MFRVLLWGGLGDALLASPSFKALKAAHPGCTLIVYCDSDAHWNIYRHNPHIDHLRKVSDYRSWVDVLCYRFKWRKFIVPNYGWFGPTKIYTKQAADIIAEYFSLTLTDNKPDVFLTPAEEAKGQQLVASWRNPVVINPTSRSSKNQEWLNERWEAVIQALPMYTFVQLGLTDEYALKGTVDLRGTISLRESMAVVKYSKGVVGVDSFFGHVARAMDRPAVTLFGASNPDIWGYPGQGNIYKKVPCAPCIDVLMDEPCPYGRTCMQQIAIGEVTAAIEANLPLD</sequence>
<proteinExistence type="predicted"/>
<dbReference type="CDD" id="cd03789">
    <property type="entry name" value="GT9_LPS_heptosyltransferase"/>
    <property type="match status" value="1"/>
</dbReference>
<dbReference type="SUPFAM" id="SSF53756">
    <property type="entry name" value="UDP-Glycosyltransferase/glycogen phosphorylase"/>
    <property type="match status" value="1"/>
</dbReference>
<dbReference type="GO" id="GO:0009244">
    <property type="term" value="P:lipopolysaccharide core region biosynthetic process"/>
    <property type="evidence" value="ECO:0007669"/>
    <property type="project" value="TreeGrafter"/>
</dbReference>
<dbReference type="GO" id="GO:0005829">
    <property type="term" value="C:cytosol"/>
    <property type="evidence" value="ECO:0007669"/>
    <property type="project" value="TreeGrafter"/>
</dbReference>
<dbReference type="InterPro" id="IPR002201">
    <property type="entry name" value="Glyco_trans_9"/>
</dbReference>
<keyword evidence="2" id="KW-0808">Transferase</keyword>
<protein>
    <submittedName>
        <fullName evidence="3">Glycosyltransferase family 9 protein</fullName>
    </submittedName>
</protein>
<keyword evidence="4" id="KW-1185">Reference proteome</keyword>
<evidence type="ECO:0000313" key="3">
    <source>
        <dbReference type="EMBL" id="MBO0933576.1"/>
    </source>
</evidence>
<name>A0A939GBD9_9BACT</name>
<dbReference type="AlphaFoldDB" id="A0A939GBD9"/>
<dbReference type="Gene3D" id="3.40.50.2000">
    <property type="entry name" value="Glycogen Phosphorylase B"/>
    <property type="match status" value="1"/>
</dbReference>
<dbReference type="GO" id="GO:0008713">
    <property type="term" value="F:ADP-heptose-lipopolysaccharide heptosyltransferase activity"/>
    <property type="evidence" value="ECO:0007669"/>
    <property type="project" value="TreeGrafter"/>
</dbReference>
<evidence type="ECO:0000256" key="2">
    <source>
        <dbReference type="ARBA" id="ARBA00022679"/>
    </source>
</evidence>
<dbReference type="EMBL" id="JAFMYU010000021">
    <property type="protein sequence ID" value="MBO0933576.1"/>
    <property type="molecule type" value="Genomic_DNA"/>
</dbReference>
<dbReference type="InterPro" id="IPR051199">
    <property type="entry name" value="LPS_LOS_Heptosyltrfase"/>
</dbReference>
<dbReference type="PANTHER" id="PTHR30160:SF1">
    <property type="entry name" value="LIPOPOLYSACCHARIDE 1,2-N-ACETYLGLUCOSAMINETRANSFERASE-RELATED"/>
    <property type="match status" value="1"/>
</dbReference>
<accession>A0A939GBD9</accession>
<evidence type="ECO:0000256" key="1">
    <source>
        <dbReference type="ARBA" id="ARBA00022676"/>
    </source>
</evidence>
<reference evidence="3 4" key="1">
    <citation type="submission" date="2021-03" db="EMBL/GenBank/DDBJ databases">
        <title>Fibrella sp. HMF5036 genome sequencing and assembly.</title>
        <authorList>
            <person name="Kang H."/>
            <person name="Kim H."/>
            <person name="Bae S."/>
            <person name="Joh K."/>
        </authorList>
    </citation>
    <scope>NUCLEOTIDE SEQUENCE [LARGE SCALE GENOMIC DNA]</scope>
    <source>
        <strain evidence="3 4">HMF5036</strain>
    </source>
</reference>
<evidence type="ECO:0000313" key="4">
    <source>
        <dbReference type="Proteomes" id="UP000664795"/>
    </source>
</evidence>